<proteinExistence type="predicted"/>
<reference evidence="2 3" key="1">
    <citation type="submission" date="2023-01" db="EMBL/GenBank/DDBJ databases">
        <title>Analysis of 21 Apiospora genomes using comparative genomics revels a genus with tremendous synthesis potential of carbohydrate active enzymes and secondary metabolites.</title>
        <authorList>
            <person name="Sorensen T."/>
        </authorList>
    </citation>
    <scope>NUCLEOTIDE SEQUENCE [LARGE SCALE GENOMIC DNA]</scope>
    <source>
        <strain evidence="2 3">CBS 114990</strain>
    </source>
</reference>
<dbReference type="RefSeq" id="XP_066675655.1">
    <property type="nucleotide sequence ID" value="XM_066805882.1"/>
</dbReference>
<sequence>MPPLVTCRPRTAFLYFLQLREIVLPLDVFQCHLVDRASRVDKSIEDVVEEDPETLGLRLGNFLPGSVAQLTLSSQGQVPHDRVLAVLFHDFGALKDMRLPDMEQIIIECQLDYDPDPAFQAICEGLESEVGLSGVALHLETEPLGPELEWPGSEKFESFIGFDDPPQDEEDGAATHAIKNAFEDIGLGLGSSLPPSQGPSTSRSPYSLPTVEVAPLRFRRQVST</sequence>
<keyword evidence="3" id="KW-1185">Reference proteome</keyword>
<dbReference type="GeneID" id="92038942"/>
<name>A0ABR1XE35_9PEZI</name>
<dbReference type="EMBL" id="JAQQWN010000002">
    <property type="protein sequence ID" value="KAK8094882.1"/>
    <property type="molecule type" value="Genomic_DNA"/>
</dbReference>
<evidence type="ECO:0000313" key="3">
    <source>
        <dbReference type="Proteomes" id="UP001433268"/>
    </source>
</evidence>
<comment type="caution">
    <text evidence="2">The sequence shown here is derived from an EMBL/GenBank/DDBJ whole genome shotgun (WGS) entry which is preliminary data.</text>
</comment>
<organism evidence="2 3">
    <name type="scientific">Apiospora hydei</name>
    <dbReference type="NCBI Taxonomy" id="1337664"/>
    <lineage>
        <taxon>Eukaryota</taxon>
        <taxon>Fungi</taxon>
        <taxon>Dikarya</taxon>
        <taxon>Ascomycota</taxon>
        <taxon>Pezizomycotina</taxon>
        <taxon>Sordariomycetes</taxon>
        <taxon>Xylariomycetidae</taxon>
        <taxon>Amphisphaeriales</taxon>
        <taxon>Apiosporaceae</taxon>
        <taxon>Apiospora</taxon>
    </lineage>
</organism>
<accession>A0ABR1XE35</accession>
<evidence type="ECO:0000256" key="1">
    <source>
        <dbReference type="SAM" id="MobiDB-lite"/>
    </source>
</evidence>
<feature type="region of interest" description="Disordered" evidence="1">
    <location>
        <begin position="188"/>
        <end position="208"/>
    </location>
</feature>
<evidence type="ECO:0000313" key="2">
    <source>
        <dbReference type="EMBL" id="KAK8094882.1"/>
    </source>
</evidence>
<feature type="compositionally biased region" description="Low complexity" evidence="1">
    <location>
        <begin position="190"/>
        <end position="200"/>
    </location>
</feature>
<dbReference type="Proteomes" id="UP001433268">
    <property type="component" value="Unassembled WGS sequence"/>
</dbReference>
<protein>
    <submittedName>
        <fullName evidence="2">F-box domain protein</fullName>
    </submittedName>
</protein>
<gene>
    <name evidence="2" type="ORF">PG997_001567</name>
</gene>